<dbReference type="SUPFAM" id="SSF53335">
    <property type="entry name" value="S-adenosyl-L-methionine-dependent methyltransferases"/>
    <property type="match status" value="1"/>
</dbReference>
<dbReference type="REBASE" id="262278">
    <property type="entry name" value="M.Cvi10228ORF850P"/>
</dbReference>
<keyword evidence="3 5" id="KW-0949">S-adenosyl-L-methionine</keyword>
<evidence type="ECO:0000256" key="1">
    <source>
        <dbReference type="ARBA" id="ARBA00022603"/>
    </source>
</evidence>
<dbReference type="PRINTS" id="PR00105">
    <property type="entry name" value="C5METTRFRASE"/>
</dbReference>
<dbReference type="PROSITE" id="PS00095">
    <property type="entry name" value="C5_MTASE_2"/>
    <property type="match status" value="1"/>
</dbReference>
<comment type="catalytic activity">
    <reaction evidence="7">
        <text>a 2'-deoxycytidine in DNA + S-adenosyl-L-methionine = a 5-methyl-2'-deoxycytidine in DNA + S-adenosyl-L-homocysteine + H(+)</text>
        <dbReference type="Rhea" id="RHEA:13681"/>
        <dbReference type="Rhea" id="RHEA-COMP:11369"/>
        <dbReference type="Rhea" id="RHEA-COMP:11370"/>
        <dbReference type="ChEBI" id="CHEBI:15378"/>
        <dbReference type="ChEBI" id="CHEBI:57856"/>
        <dbReference type="ChEBI" id="CHEBI:59789"/>
        <dbReference type="ChEBI" id="CHEBI:85452"/>
        <dbReference type="ChEBI" id="CHEBI:85454"/>
        <dbReference type="EC" id="2.1.1.37"/>
    </reaction>
</comment>
<dbReference type="PANTHER" id="PTHR10629">
    <property type="entry name" value="CYTOSINE-SPECIFIC METHYLTRANSFERASE"/>
    <property type="match status" value="1"/>
</dbReference>
<dbReference type="InterPro" id="IPR029063">
    <property type="entry name" value="SAM-dependent_MTases_sf"/>
</dbReference>
<dbReference type="Gene3D" id="3.90.120.10">
    <property type="entry name" value="DNA Methylase, subunit A, domain 2"/>
    <property type="match status" value="1"/>
</dbReference>
<organism evidence="8 9">
    <name type="scientific">Clostridium vincentii</name>
    <dbReference type="NCBI Taxonomy" id="52704"/>
    <lineage>
        <taxon>Bacteria</taxon>
        <taxon>Bacillati</taxon>
        <taxon>Bacillota</taxon>
        <taxon>Clostridia</taxon>
        <taxon>Eubacteriales</taxon>
        <taxon>Clostridiaceae</taxon>
        <taxon>Clostridium</taxon>
    </lineage>
</organism>
<dbReference type="AlphaFoldDB" id="A0A2T0BLA3"/>
<dbReference type="GO" id="GO:0003677">
    <property type="term" value="F:DNA binding"/>
    <property type="evidence" value="ECO:0007669"/>
    <property type="project" value="TreeGrafter"/>
</dbReference>
<dbReference type="GO" id="GO:0044027">
    <property type="term" value="P:negative regulation of gene expression via chromosomal CpG island methylation"/>
    <property type="evidence" value="ECO:0007669"/>
    <property type="project" value="TreeGrafter"/>
</dbReference>
<keyword evidence="1 5" id="KW-0489">Methyltransferase</keyword>
<dbReference type="Pfam" id="PF00145">
    <property type="entry name" value="DNA_methylase"/>
    <property type="match status" value="1"/>
</dbReference>
<proteinExistence type="inferred from homology"/>
<comment type="similarity">
    <text evidence="5 6">Belongs to the class I-like SAM-binding methyltransferase superfamily. C5-methyltransferase family.</text>
</comment>
<gene>
    <name evidence="8" type="primary">bspRIM</name>
    <name evidence="8" type="ORF">CLVI_00850</name>
</gene>
<evidence type="ECO:0000256" key="5">
    <source>
        <dbReference type="PROSITE-ProRule" id="PRU01016"/>
    </source>
</evidence>
<keyword evidence="4" id="KW-0680">Restriction system</keyword>
<evidence type="ECO:0000256" key="3">
    <source>
        <dbReference type="ARBA" id="ARBA00022691"/>
    </source>
</evidence>
<evidence type="ECO:0000256" key="2">
    <source>
        <dbReference type="ARBA" id="ARBA00022679"/>
    </source>
</evidence>
<dbReference type="PROSITE" id="PS00094">
    <property type="entry name" value="C5_MTASE_1"/>
    <property type="match status" value="1"/>
</dbReference>
<name>A0A2T0BLA3_9CLOT</name>
<dbReference type="InterPro" id="IPR018117">
    <property type="entry name" value="C5_DNA_meth_AS"/>
</dbReference>
<feature type="active site" evidence="5">
    <location>
        <position position="477"/>
    </location>
</feature>
<dbReference type="PANTHER" id="PTHR10629:SF52">
    <property type="entry name" value="DNA (CYTOSINE-5)-METHYLTRANSFERASE 1"/>
    <property type="match status" value="1"/>
</dbReference>
<keyword evidence="9" id="KW-1185">Reference proteome</keyword>
<sequence length="737" mass="84066">MSNFIEAEQLVIECMQIGTKFIKNDKRYIIIKVGKPRPSKGRGEPKTDIYVLAQDEYGTYEEIKISYKKPNADFLENKTTLLRVEQILGDEYQKIILEEIGLLRDSFESRIIICKEKHSRTDKGAITLGWRYELTNKSGGELSGKANYTREQVLEVYKGIKLETVKRDAKVNGEIIKNSGVADYILISDNINCAQDAIDQMQLIEDYVTLHPEIYFVCKAVNYLTLKNKGKKWEGNRDLSVAVEWSNRDKKLMGELNFNKPLSKTANESAEKLIKSMKEIGIETTEDIDSNNVTNIEKVYGLDLIIPEQRVNMTQTPKEGIVDMKTNERGRGKFKPAPNYNAEQVKQLLLAKIEEEKNSFSDSETDIDFTHLNYDDNKFNLLSLFSGCGGLDLGFELAGLEAVLGSELTERAFENKSIFNNHLKDNIFNTVYANDIFEEAIQSYKENLSNITYVDKKDIRKIKMFPKANIVLGGFPCPGFSEAGPRLIDDKRNFLYLHFIRCLIQTQPSVFVAENVKGMMTLGNGEVFKQIVQDFAAAGYTIYHKLLNSAEYGVPQIRERVLLIGVRNDIDFEYVFPEPTHGYGIDKLEEVVTLRDAIGDLEQNPGDYFTGSYSSIFMSRNRKKSWNQPSFTIQASGRQAPIHPEGNPMEKVGKDQHIFTEGEENNRRLSIKEIARIQTFPNWYYFSQGINEKKSENARLDLVYKQIGNAVPVRLALAIARPIAKWIESQQDINDIK</sequence>
<dbReference type="EMBL" id="PVXQ01000001">
    <property type="protein sequence ID" value="PRR84562.1"/>
    <property type="molecule type" value="Genomic_DNA"/>
</dbReference>
<comment type="caution">
    <text evidence="8">The sequence shown here is derived from an EMBL/GenBank/DDBJ whole genome shotgun (WGS) entry which is preliminary data.</text>
</comment>
<evidence type="ECO:0000313" key="8">
    <source>
        <dbReference type="EMBL" id="PRR84562.1"/>
    </source>
</evidence>
<evidence type="ECO:0000256" key="4">
    <source>
        <dbReference type="ARBA" id="ARBA00022747"/>
    </source>
</evidence>
<evidence type="ECO:0000256" key="7">
    <source>
        <dbReference type="RuleBase" id="RU000417"/>
    </source>
</evidence>
<dbReference type="PROSITE" id="PS51679">
    <property type="entry name" value="SAM_MT_C5"/>
    <property type="match status" value="1"/>
</dbReference>
<keyword evidence="2 5" id="KW-0808">Transferase</keyword>
<dbReference type="Proteomes" id="UP000239471">
    <property type="component" value="Unassembled WGS sequence"/>
</dbReference>
<accession>A0A2T0BLA3</accession>
<evidence type="ECO:0000313" key="9">
    <source>
        <dbReference type="Proteomes" id="UP000239471"/>
    </source>
</evidence>
<dbReference type="EC" id="2.1.1.37" evidence="7"/>
<dbReference type="InterPro" id="IPR050390">
    <property type="entry name" value="C5-Methyltransferase"/>
</dbReference>
<dbReference type="InterPro" id="IPR031303">
    <property type="entry name" value="C5_meth_CS"/>
</dbReference>
<dbReference type="GO" id="GO:0003886">
    <property type="term" value="F:DNA (cytosine-5-)-methyltransferase activity"/>
    <property type="evidence" value="ECO:0007669"/>
    <property type="project" value="UniProtKB-EC"/>
</dbReference>
<dbReference type="GO" id="GO:0009307">
    <property type="term" value="P:DNA restriction-modification system"/>
    <property type="evidence" value="ECO:0007669"/>
    <property type="project" value="UniProtKB-KW"/>
</dbReference>
<dbReference type="InterPro" id="IPR001525">
    <property type="entry name" value="C5_MeTfrase"/>
</dbReference>
<protein>
    <recommendedName>
        <fullName evidence="7">Cytosine-specific methyltransferase</fullName>
        <ecNumber evidence="7">2.1.1.37</ecNumber>
    </recommendedName>
</protein>
<dbReference type="NCBIfam" id="TIGR00675">
    <property type="entry name" value="dcm"/>
    <property type="match status" value="1"/>
</dbReference>
<dbReference type="Gene3D" id="3.40.50.150">
    <property type="entry name" value="Vaccinia Virus protein VP39"/>
    <property type="match status" value="1"/>
</dbReference>
<reference evidence="8 9" key="1">
    <citation type="submission" date="2018-03" db="EMBL/GenBank/DDBJ databases">
        <title>Genome sequence of Clostridium vincentii DSM 10228.</title>
        <authorList>
            <person name="Poehlein A."/>
            <person name="Daniel R."/>
        </authorList>
    </citation>
    <scope>NUCLEOTIDE SEQUENCE [LARGE SCALE GENOMIC DNA]</scope>
    <source>
        <strain evidence="8 9">DSM 10228</strain>
    </source>
</reference>
<evidence type="ECO:0000256" key="6">
    <source>
        <dbReference type="RuleBase" id="RU000416"/>
    </source>
</evidence>
<dbReference type="CDD" id="cd00315">
    <property type="entry name" value="Cyt_C5_DNA_methylase"/>
    <property type="match status" value="1"/>
</dbReference>
<dbReference type="RefSeq" id="WP_242980500.1">
    <property type="nucleotide sequence ID" value="NZ_PVXQ01000001.1"/>
</dbReference>
<dbReference type="GO" id="GO:0032259">
    <property type="term" value="P:methylation"/>
    <property type="evidence" value="ECO:0007669"/>
    <property type="project" value="UniProtKB-KW"/>
</dbReference>